<reference evidence="1 2" key="1">
    <citation type="submission" date="2022-09" db="EMBL/GenBank/DDBJ databases">
        <title>The outer-membrane cytochrome OmcA is essential for infection of Shewanella oneidensis by a zebrafish-associated bacteriophage.</title>
        <authorList>
            <person name="Grenfell A.W."/>
            <person name="Intile P."/>
            <person name="Mcfarlane J."/>
            <person name="Leung D."/>
            <person name="Abdalla K."/>
            <person name="Wold M."/>
            <person name="Kees E."/>
            <person name="Gralnick J."/>
        </authorList>
    </citation>
    <scope>NUCLEOTIDE SEQUENCE [LARGE SCALE GENOMIC DNA]</scope>
    <source>
        <strain evidence="1 2">NF-5</strain>
    </source>
</reference>
<dbReference type="RefSeq" id="WP_257749575.1">
    <property type="nucleotide sequence ID" value="NZ_JANLGK010000026.1"/>
</dbReference>
<protein>
    <recommendedName>
        <fullName evidence="3">DUF957 domain-containing protein</fullName>
    </recommendedName>
</protein>
<dbReference type="EMBL" id="JAOTLW010000025">
    <property type="protein sequence ID" value="MDI5833664.1"/>
    <property type="molecule type" value="Genomic_DNA"/>
</dbReference>
<organism evidence="1 2">
    <name type="scientific">Shewanella xiamenensis</name>
    <dbReference type="NCBI Taxonomy" id="332186"/>
    <lineage>
        <taxon>Bacteria</taxon>
        <taxon>Pseudomonadati</taxon>
        <taxon>Pseudomonadota</taxon>
        <taxon>Gammaproteobacteria</taxon>
        <taxon>Alteromonadales</taxon>
        <taxon>Shewanellaceae</taxon>
        <taxon>Shewanella</taxon>
    </lineage>
</organism>
<dbReference type="Proteomes" id="UP001159075">
    <property type="component" value="Unassembled WGS sequence"/>
</dbReference>
<keyword evidence="2" id="KW-1185">Reference proteome</keyword>
<evidence type="ECO:0008006" key="3">
    <source>
        <dbReference type="Google" id="ProtNLM"/>
    </source>
</evidence>
<evidence type="ECO:0000313" key="1">
    <source>
        <dbReference type="EMBL" id="MDI5833664.1"/>
    </source>
</evidence>
<comment type="caution">
    <text evidence="1">The sequence shown here is derived from an EMBL/GenBank/DDBJ whole genome shotgun (WGS) entry which is preliminary data.</text>
</comment>
<gene>
    <name evidence="1" type="ORF">ODY93_18945</name>
</gene>
<proteinExistence type="predicted"/>
<accession>A0ABT6UGR2</accession>
<sequence length="123" mass="13999">MTIPSDIFAIEQLILWLKDNISTESAIHFDNEGKVDSVILLTALTRLLPKQHDDFIENMNKYLIWNPAKVSSYGGKADNYEELIQTEEEQECSWSSIVTTDDIGSIVIAIQNECDVDICYKQI</sequence>
<name>A0ABT6UGR2_9GAMM</name>
<evidence type="ECO:0000313" key="2">
    <source>
        <dbReference type="Proteomes" id="UP001159075"/>
    </source>
</evidence>